<evidence type="ECO:0000256" key="1">
    <source>
        <dbReference type="ARBA" id="ARBA00023186"/>
    </source>
</evidence>
<protein>
    <submittedName>
        <fullName evidence="2">Co-chaperonin GroES</fullName>
    </submittedName>
</protein>
<organism evidence="2">
    <name type="scientific">uncultured virus</name>
    <dbReference type="NCBI Taxonomy" id="340016"/>
    <lineage>
        <taxon>Viruses</taxon>
        <taxon>environmental samples</taxon>
    </lineage>
</organism>
<dbReference type="Pfam" id="PF00166">
    <property type="entry name" value="Cpn10"/>
    <property type="match status" value="1"/>
</dbReference>
<dbReference type="SUPFAM" id="SSF50129">
    <property type="entry name" value="GroES-like"/>
    <property type="match status" value="1"/>
</dbReference>
<sequence length="146" mass="16245">MNDIAKSKFGTGGLQHTVKDRDIKPLGKRVLVTNMRFGERKTRGGLILLDDDGKESGIHPRWCQVYAVGPKQEDVTIGQWLLVAHGRWSRALKVEKKGVSQEVRMIDEKDILLVSDNEPDDSDLTKQVGYVNTGGMAQMTKLPGND</sequence>
<dbReference type="InterPro" id="IPR011032">
    <property type="entry name" value="GroES-like_sf"/>
</dbReference>
<accession>A0A221S4G5</accession>
<keyword evidence="1" id="KW-0143">Chaperone</keyword>
<gene>
    <name evidence="2" type="primary">groES</name>
</gene>
<dbReference type="SMART" id="SM00883">
    <property type="entry name" value="Cpn10"/>
    <property type="match status" value="1"/>
</dbReference>
<dbReference type="GO" id="GO:0044183">
    <property type="term" value="F:protein folding chaperone"/>
    <property type="evidence" value="ECO:0007669"/>
    <property type="project" value="InterPro"/>
</dbReference>
<reference evidence="2" key="1">
    <citation type="submission" date="2016-03" db="EMBL/GenBank/DDBJ databases">
        <title>Novel chaperonins are prevalent in the virioplankton and link to viral biology and ecology.</title>
        <authorList>
            <person name="Marine R.L."/>
            <person name="Nasko D.J."/>
            <person name="Polson S.W."/>
            <person name="Wommack K.E."/>
        </authorList>
    </citation>
    <scope>NUCLEOTIDE SEQUENCE</scope>
</reference>
<dbReference type="EMBL" id="KU971133">
    <property type="protein sequence ID" value="ASN63727.1"/>
    <property type="molecule type" value="Genomic_DNA"/>
</dbReference>
<name>A0A221S4G5_9VIRU</name>
<evidence type="ECO:0000313" key="2">
    <source>
        <dbReference type="EMBL" id="ASN63727.1"/>
    </source>
</evidence>
<dbReference type="GO" id="GO:0005524">
    <property type="term" value="F:ATP binding"/>
    <property type="evidence" value="ECO:0007669"/>
    <property type="project" value="InterPro"/>
</dbReference>
<dbReference type="InterPro" id="IPR037124">
    <property type="entry name" value="Chaperonin_GroES_sf"/>
</dbReference>
<dbReference type="Gene3D" id="2.30.33.40">
    <property type="entry name" value="GroES chaperonin"/>
    <property type="match status" value="1"/>
</dbReference>
<dbReference type="InterPro" id="IPR020818">
    <property type="entry name" value="Chaperonin_GroES"/>
</dbReference>
<proteinExistence type="predicted"/>